<sequence length="348" mass="39369">MALCKKDSDPFRNDQLTRLFEVSPPSVSDERLARVSLDYMVSALAVQQNQHLWSHTSSCFKQSRATEHKSYCRYRFPRDRAERTTFETSGVELSRKLGHEFVNGFHYEIMATFRCNHDIQLLLGGSDVADRIQYCCKYIAKDRIALSRKRVAALAYNMTNRQEIAGPLAVLYLYRGSSCYSRALCASLPLGDAVRQLSMTEYGCALVNASDDVQKSKYRAVSNLDDYVFRPRNLETVCLYEFTMWYFKKKDYYWGLQKVEDRHKAASKAINSNTNETHGSDGSSDSGDDIFRDENLAGHCDEVEDGSMGEQVTSIWEEDESNSILASLSLNPDAGVVKSSTFGSGFFS</sequence>
<evidence type="ECO:0000313" key="2">
    <source>
        <dbReference type="Proteomes" id="UP000709295"/>
    </source>
</evidence>
<evidence type="ECO:0000313" key="1">
    <source>
        <dbReference type="EMBL" id="KAG6943665.1"/>
    </source>
</evidence>
<accession>A0A8J5I661</accession>
<reference evidence="1" key="1">
    <citation type="submission" date="2021-01" db="EMBL/GenBank/DDBJ databases">
        <title>Phytophthora aleatoria, a newly-described species from Pinus radiata is distinct from Phytophthora cactorum isolates based on comparative genomics.</title>
        <authorList>
            <person name="Mcdougal R."/>
            <person name="Panda P."/>
            <person name="Williams N."/>
            <person name="Studholme D.J."/>
        </authorList>
    </citation>
    <scope>NUCLEOTIDE SEQUENCE</scope>
    <source>
        <strain evidence="1">NZFS 4037</strain>
    </source>
</reference>
<protein>
    <submittedName>
        <fullName evidence="1">Uncharacterized protein</fullName>
    </submittedName>
</protein>
<dbReference type="EMBL" id="JAENGY010002632">
    <property type="protein sequence ID" value="KAG6943665.1"/>
    <property type="molecule type" value="Genomic_DNA"/>
</dbReference>
<keyword evidence="2" id="KW-1185">Reference proteome</keyword>
<proteinExistence type="predicted"/>
<organism evidence="1 2">
    <name type="scientific">Phytophthora aleatoria</name>
    <dbReference type="NCBI Taxonomy" id="2496075"/>
    <lineage>
        <taxon>Eukaryota</taxon>
        <taxon>Sar</taxon>
        <taxon>Stramenopiles</taxon>
        <taxon>Oomycota</taxon>
        <taxon>Peronosporomycetes</taxon>
        <taxon>Peronosporales</taxon>
        <taxon>Peronosporaceae</taxon>
        <taxon>Phytophthora</taxon>
    </lineage>
</organism>
<dbReference type="AlphaFoldDB" id="A0A8J5I661"/>
<name>A0A8J5I661_9STRA</name>
<comment type="caution">
    <text evidence="1">The sequence shown here is derived from an EMBL/GenBank/DDBJ whole genome shotgun (WGS) entry which is preliminary data.</text>
</comment>
<dbReference type="Proteomes" id="UP000709295">
    <property type="component" value="Unassembled WGS sequence"/>
</dbReference>
<gene>
    <name evidence="1" type="ORF">JG688_00017493</name>
</gene>